<reference evidence="16" key="1">
    <citation type="submission" date="2022-01" db="EMBL/GenBank/DDBJ databases">
        <authorList>
            <person name="King R."/>
        </authorList>
    </citation>
    <scope>NUCLEOTIDE SEQUENCE</scope>
</reference>
<proteinExistence type="inferred from homology"/>
<protein>
    <recommendedName>
        <fullName evidence="18">Ionotropic receptor</fullName>
    </recommendedName>
</protein>
<evidence type="ECO:0000259" key="15">
    <source>
        <dbReference type="Pfam" id="PF10613"/>
    </source>
</evidence>
<evidence type="ECO:0000256" key="12">
    <source>
        <dbReference type="ARBA" id="ARBA00023303"/>
    </source>
</evidence>
<feature type="domain" description="Ionotropic glutamate receptor C-terminal" evidence="14">
    <location>
        <begin position="283"/>
        <end position="541"/>
    </location>
</feature>
<dbReference type="InterPro" id="IPR052192">
    <property type="entry name" value="Insect_Ionotropic_Sensory_Rcpt"/>
</dbReference>
<dbReference type="AlphaFoldDB" id="A0A9N9X4E4"/>
<dbReference type="EMBL" id="OU896712">
    <property type="protein sequence ID" value="CAG9822647.1"/>
    <property type="molecule type" value="Genomic_DNA"/>
</dbReference>
<dbReference type="Gene3D" id="1.10.287.70">
    <property type="match status" value="1"/>
</dbReference>
<dbReference type="PANTHER" id="PTHR42643:SF33">
    <property type="entry name" value="GLUTAMATE RECEPTOR 2-LIKE PROTEIN"/>
    <property type="match status" value="1"/>
</dbReference>
<evidence type="ECO:0000259" key="14">
    <source>
        <dbReference type="Pfam" id="PF00060"/>
    </source>
</evidence>
<keyword evidence="5 13" id="KW-0812">Transmembrane</keyword>
<dbReference type="Pfam" id="PF10613">
    <property type="entry name" value="Lig_chan-Glu_bd"/>
    <property type="match status" value="1"/>
</dbReference>
<name>A0A9N9X4E4_PHACE</name>
<dbReference type="InterPro" id="IPR001320">
    <property type="entry name" value="Iontro_rcpt_C"/>
</dbReference>
<accession>A0A9N9X4E4</accession>
<keyword evidence="10" id="KW-0325">Glycoprotein</keyword>
<keyword evidence="9" id="KW-0675">Receptor</keyword>
<dbReference type="OrthoDB" id="6117597at2759"/>
<evidence type="ECO:0000256" key="11">
    <source>
        <dbReference type="ARBA" id="ARBA00023286"/>
    </source>
</evidence>
<dbReference type="Proteomes" id="UP001153737">
    <property type="component" value="Chromosome 6"/>
</dbReference>
<dbReference type="InterPro" id="IPR019594">
    <property type="entry name" value="Glu/Gly-bd"/>
</dbReference>
<evidence type="ECO:0000256" key="6">
    <source>
        <dbReference type="ARBA" id="ARBA00022989"/>
    </source>
</evidence>
<keyword evidence="3" id="KW-0813">Transport</keyword>
<feature type="transmembrane region" description="Helical" evidence="13">
    <location>
        <begin position="532"/>
        <end position="551"/>
    </location>
</feature>
<evidence type="ECO:0000256" key="4">
    <source>
        <dbReference type="ARBA" id="ARBA00022475"/>
    </source>
</evidence>
<dbReference type="Gene3D" id="3.40.190.10">
    <property type="entry name" value="Periplasmic binding protein-like II"/>
    <property type="match status" value="1"/>
</dbReference>
<dbReference type="Pfam" id="PF00060">
    <property type="entry name" value="Lig_chan"/>
    <property type="match status" value="1"/>
</dbReference>
<feature type="domain" description="Ionotropic glutamate receptor L-glutamate and glycine-binding" evidence="15">
    <location>
        <begin position="193"/>
        <end position="268"/>
    </location>
</feature>
<keyword evidence="11" id="KW-1071">Ligand-gated ion channel</keyword>
<evidence type="ECO:0000256" key="5">
    <source>
        <dbReference type="ARBA" id="ARBA00022692"/>
    </source>
</evidence>
<evidence type="ECO:0000256" key="7">
    <source>
        <dbReference type="ARBA" id="ARBA00023065"/>
    </source>
</evidence>
<evidence type="ECO:0000256" key="10">
    <source>
        <dbReference type="ARBA" id="ARBA00023180"/>
    </source>
</evidence>
<evidence type="ECO:0000256" key="1">
    <source>
        <dbReference type="ARBA" id="ARBA00004651"/>
    </source>
</evidence>
<feature type="transmembrane region" description="Helical" evidence="13">
    <location>
        <begin position="285"/>
        <end position="304"/>
    </location>
</feature>
<comment type="subcellular location">
    <subcellularLocation>
        <location evidence="1">Cell membrane</location>
        <topology evidence="1">Multi-pass membrane protein</topology>
    </subcellularLocation>
</comment>
<dbReference type="SUPFAM" id="SSF53850">
    <property type="entry name" value="Periplasmic binding protein-like II"/>
    <property type="match status" value="1"/>
</dbReference>
<evidence type="ECO:0000256" key="13">
    <source>
        <dbReference type="SAM" id="Phobius"/>
    </source>
</evidence>
<keyword evidence="7" id="KW-0406">Ion transport</keyword>
<keyword evidence="17" id="KW-1185">Reference proteome</keyword>
<evidence type="ECO:0000256" key="3">
    <source>
        <dbReference type="ARBA" id="ARBA00022448"/>
    </source>
</evidence>
<dbReference type="GO" id="GO:0050906">
    <property type="term" value="P:detection of stimulus involved in sensory perception"/>
    <property type="evidence" value="ECO:0007669"/>
    <property type="project" value="UniProtKB-ARBA"/>
</dbReference>
<reference evidence="16" key="2">
    <citation type="submission" date="2022-10" db="EMBL/GenBank/DDBJ databases">
        <authorList>
            <consortium name="ENA_rothamsted_submissions"/>
            <consortium name="culmorum"/>
            <person name="King R."/>
        </authorList>
    </citation>
    <scope>NUCLEOTIDE SEQUENCE</scope>
</reference>
<evidence type="ECO:0000256" key="2">
    <source>
        <dbReference type="ARBA" id="ARBA00008685"/>
    </source>
</evidence>
<keyword evidence="6 13" id="KW-1133">Transmembrane helix</keyword>
<evidence type="ECO:0000256" key="9">
    <source>
        <dbReference type="ARBA" id="ARBA00023170"/>
    </source>
</evidence>
<gene>
    <name evidence="16" type="ORF">PHAECO_LOCUS10206</name>
</gene>
<comment type="similarity">
    <text evidence="2">Belongs to the glutamate-gated ion channel (TC 1.A.10.1) family.</text>
</comment>
<keyword evidence="12" id="KW-0407">Ion channel</keyword>
<dbReference type="GO" id="GO:0005886">
    <property type="term" value="C:plasma membrane"/>
    <property type="evidence" value="ECO:0007669"/>
    <property type="project" value="UniProtKB-SubCell"/>
</dbReference>
<sequence length="567" mass="66233">MVASEKSKQIEIHRNSSPEYLDRFFHCFSINNWYIIDIINCGSTDSEPESILKYMNHTRLFNYPLKHLFLIDGYDYPSFMNKSAKYEILPMSELFIASFHQNNSSVDIYQPYKIGRKGELFIEHFGKWTPDEGMTQFYKNIPTSVRRKNFQQSEIIVSVVVKNPKSLDVKNFDDFSEVDENEPYFFQDFPNVHSLFQHLNASFSFRIFDSYGYLNHSTGRFDGMVADLYEEKGDISGTALFLSEDRQKIVDFIKTFNSWGTKFVLKKPSLSYIENIYFMTFAKQVWIASLVILFLFGAVLYILLNWEMKNKRNRKTTNKYSLGDITLISFEAVCQQGTFTDSKTYAGRILLFIMFSAFMFLYVAYSAYILVLLQSTKPIKSVRRLVDSRVECGGLNISFMMAYYTATKDDALRDLYSKKIFPNQFFTLEEGLKKVQDGNFAFQVMLGPAYNYILKKYTNQDICKLQELPGYMNTEMYIAVPKTSQYKKFFKIGLMRVDESGLQIRTKNRVSMKPKCYNEAGNFQSVRFYDCYSVFILYLSGIFVSICILLIEKVVNKYKNDKDSPMK</sequence>
<evidence type="ECO:0000313" key="16">
    <source>
        <dbReference type="EMBL" id="CAG9822647.1"/>
    </source>
</evidence>
<keyword evidence="4" id="KW-1003">Cell membrane</keyword>
<evidence type="ECO:0000256" key="8">
    <source>
        <dbReference type="ARBA" id="ARBA00023136"/>
    </source>
</evidence>
<dbReference type="PANTHER" id="PTHR42643">
    <property type="entry name" value="IONOTROPIC RECEPTOR 20A-RELATED"/>
    <property type="match status" value="1"/>
</dbReference>
<organism evidence="16 17">
    <name type="scientific">Phaedon cochleariae</name>
    <name type="common">Mustard beetle</name>
    <dbReference type="NCBI Taxonomy" id="80249"/>
    <lineage>
        <taxon>Eukaryota</taxon>
        <taxon>Metazoa</taxon>
        <taxon>Ecdysozoa</taxon>
        <taxon>Arthropoda</taxon>
        <taxon>Hexapoda</taxon>
        <taxon>Insecta</taxon>
        <taxon>Pterygota</taxon>
        <taxon>Neoptera</taxon>
        <taxon>Endopterygota</taxon>
        <taxon>Coleoptera</taxon>
        <taxon>Polyphaga</taxon>
        <taxon>Cucujiformia</taxon>
        <taxon>Chrysomeloidea</taxon>
        <taxon>Chrysomelidae</taxon>
        <taxon>Chrysomelinae</taxon>
        <taxon>Chrysomelini</taxon>
        <taxon>Phaedon</taxon>
    </lineage>
</organism>
<evidence type="ECO:0008006" key="18">
    <source>
        <dbReference type="Google" id="ProtNLM"/>
    </source>
</evidence>
<dbReference type="GO" id="GO:0015276">
    <property type="term" value="F:ligand-gated monoatomic ion channel activity"/>
    <property type="evidence" value="ECO:0007669"/>
    <property type="project" value="InterPro"/>
</dbReference>
<evidence type="ECO:0000313" key="17">
    <source>
        <dbReference type="Proteomes" id="UP001153737"/>
    </source>
</evidence>
<feature type="transmembrane region" description="Helical" evidence="13">
    <location>
        <begin position="349"/>
        <end position="373"/>
    </location>
</feature>
<keyword evidence="8 13" id="KW-0472">Membrane</keyword>